<dbReference type="OrthoDB" id="4175439at2759"/>
<dbReference type="EMBL" id="DS989828">
    <property type="protein sequence ID" value="EFR04550.1"/>
    <property type="molecule type" value="Genomic_DNA"/>
</dbReference>
<dbReference type="InParanoid" id="E4V3H6"/>
<gene>
    <name evidence="1" type="ORF">MGYG_07555</name>
</gene>
<dbReference type="VEuPathDB" id="FungiDB:MGYG_07555"/>
<accession>E4V3H6</accession>
<evidence type="ECO:0000313" key="1">
    <source>
        <dbReference type="EMBL" id="EFR04550.1"/>
    </source>
</evidence>
<dbReference type="RefSeq" id="XP_003170313.1">
    <property type="nucleotide sequence ID" value="XM_003170265.1"/>
</dbReference>
<name>E4V3H6_ARTGP</name>
<dbReference type="HOGENOM" id="CLU_067900_1_0_1"/>
<dbReference type="AlphaFoldDB" id="E4V3H6"/>
<dbReference type="GeneID" id="10025552"/>
<dbReference type="OMA" id="NHWSCIM"/>
<proteinExistence type="predicted"/>
<protein>
    <submittedName>
        <fullName evidence="1">Uncharacterized protein</fullName>
    </submittedName>
</protein>
<evidence type="ECO:0000313" key="2">
    <source>
        <dbReference type="Proteomes" id="UP000002669"/>
    </source>
</evidence>
<keyword evidence="2" id="KW-1185">Reference proteome</keyword>
<sequence length="246" mass="28576">MNLERPAFKTPEQKTEDLEVKCIDGTRDKVNFPTTPELLKAIGKCERVTYPEKRLGLPSNGGFSGFIETGVFQVFKEFPVVKYSELHGPVFSKIRDLLYQSYPRMMGQRIYYVETNHWVCITVDLTGGVDPKQSQDDPKSYLLRSELLEVFSIFYCQMNEMTWNSRIEKYKPTFRYKEGFLMATVMTFMYGKVRVIQASLKPSETYPVLTFTLRGIYDLNAEKYDKEVAYTLIQWILSPPKPAEVD</sequence>
<dbReference type="eggNOG" id="ENOG502T3RR">
    <property type="taxonomic scope" value="Eukaryota"/>
</dbReference>
<dbReference type="Proteomes" id="UP000002669">
    <property type="component" value="Unassembled WGS sequence"/>
</dbReference>
<organism evidence="2">
    <name type="scientific">Arthroderma gypseum (strain ATCC MYA-4604 / CBS 118893)</name>
    <name type="common">Microsporum gypseum</name>
    <dbReference type="NCBI Taxonomy" id="535722"/>
    <lineage>
        <taxon>Eukaryota</taxon>
        <taxon>Fungi</taxon>
        <taxon>Dikarya</taxon>
        <taxon>Ascomycota</taxon>
        <taxon>Pezizomycotina</taxon>
        <taxon>Eurotiomycetes</taxon>
        <taxon>Eurotiomycetidae</taxon>
        <taxon>Onygenales</taxon>
        <taxon>Arthrodermataceae</taxon>
        <taxon>Nannizzia</taxon>
    </lineage>
</organism>
<reference evidence="2" key="1">
    <citation type="journal article" date="2012" name="MBio">
        <title>Comparative genome analysis of Trichophyton rubrum and related dermatophytes reveals candidate genes involved in infection.</title>
        <authorList>
            <person name="Martinez D.A."/>
            <person name="Oliver B.G."/>
            <person name="Graeser Y."/>
            <person name="Goldberg J.M."/>
            <person name="Li W."/>
            <person name="Martinez-Rossi N.M."/>
            <person name="Monod M."/>
            <person name="Shelest E."/>
            <person name="Barton R.C."/>
            <person name="Birch E."/>
            <person name="Brakhage A.A."/>
            <person name="Chen Z."/>
            <person name="Gurr S.J."/>
            <person name="Heiman D."/>
            <person name="Heitman J."/>
            <person name="Kosti I."/>
            <person name="Rossi A."/>
            <person name="Saif S."/>
            <person name="Samalova M."/>
            <person name="Saunders C.W."/>
            <person name="Shea T."/>
            <person name="Summerbell R.C."/>
            <person name="Xu J."/>
            <person name="Young S."/>
            <person name="Zeng Q."/>
            <person name="Birren B.W."/>
            <person name="Cuomo C.A."/>
            <person name="White T.C."/>
        </authorList>
    </citation>
    <scope>NUCLEOTIDE SEQUENCE [LARGE SCALE GENOMIC DNA]</scope>
    <source>
        <strain evidence="2">ATCC MYA-4604 / CBS 118893</strain>
    </source>
</reference>